<sequence length="163" mass="18580">MLGKTILKVLLVAIFVNFVACRIATKRCTKQSDCDVPRECCSTRFLTKEAYCVPRRSLGEVCLDGSEAEAMINNTYSITCPCEVELTCIKEIWYSENGNVLYQRNPRCREAGYEPPPMEYYMEQNAINNGYYGNNLGNGRPYAYSQYNGQAKAGPYALQYRRK</sequence>
<comment type="caution">
    <text evidence="6">The sequence shown here is derived from an EMBL/GenBank/DDBJ whole genome shotgun (WGS) entry which is preliminary data.</text>
</comment>
<feature type="domain" description="Prokineticin" evidence="5">
    <location>
        <begin position="6"/>
        <end position="90"/>
    </location>
</feature>
<evidence type="ECO:0000313" key="6">
    <source>
        <dbReference type="EMBL" id="KAG8178809.1"/>
    </source>
</evidence>
<keyword evidence="7" id="KW-1185">Reference proteome</keyword>
<evidence type="ECO:0000256" key="3">
    <source>
        <dbReference type="ARBA" id="ARBA00023157"/>
    </source>
</evidence>
<evidence type="ECO:0000256" key="1">
    <source>
        <dbReference type="ARBA" id="ARBA00004613"/>
    </source>
</evidence>
<keyword evidence="3" id="KW-1015">Disulfide bond</keyword>
<evidence type="ECO:0000256" key="2">
    <source>
        <dbReference type="ARBA" id="ARBA00022525"/>
    </source>
</evidence>
<accession>A0AAV6U571</accession>
<dbReference type="AlphaFoldDB" id="A0AAV6U571"/>
<evidence type="ECO:0000313" key="7">
    <source>
        <dbReference type="Proteomes" id="UP000827092"/>
    </source>
</evidence>
<protein>
    <recommendedName>
        <fullName evidence="5">Prokineticin domain-containing protein</fullName>
    </recommendedName>
</protein>
<comment type="subcellular location">
    <subcellularLocation>
        <location evidence="1">Secreted</location>
    </subcellularLocation>
</comment>
<dbReference type="EMBL" id="JAFNEN010000665">
    <property type="protein sequence ID" value="KAG8178809.1"/>
    <property type="molecule type" value="Genomic_DNA"/>
</dbReference>
<dbReference type="InterPro" id="IPR023569">
    <property type="entry name" value="Prokineticin_domain"/>
</dbReference>
<proteinExistence type="predicted"/>
<gene>
    <name evidence="6" type="ORF">JTE90_015362</name>
</gene>
<feature type="chain" id="PRO_5043316537" description="Prokineticin domain-containing protein" evidence="4">
    <location>
        <begin position="22"/>
        <end position="163"/>
    </location>
</feature>
<evidence type="ECO:0000259" key="5">
    <source>
        <dbReference type="Pfam" id="PF06607"/>
    </source>
</evidence>
<dbReference type="Proteomes" id="UP000827092">
    <property type="component" value="Unassembled WGS sequence"/>
</dbReference>
<dbReference type="GO" id="GO:0005576">
    <property type="term" value="C:extracellular region"/>
    <property type="evidence" value="ECO:0007669"/>
    <property type="project" value="UniProtKB-SubCell"/>
</dbReference>
<organism evidence="6 7">
    <name type="scientific">Oedothorax gibbosus</name>
    <dbReference type="NCBI Taxonomy" id="931172"/>
    <lineage>
        <taxon>Eukaryota</taxon>
        <taxon>Metazoa</taxon>
        <taxon>Ecdysozoa</taxon>
        <taxon>Arthropoda</taxon>
        <taxon>Chelicerata</taxon>
        <taxon>Arachnida</taxon>
        <taxon>Araneae</taxon>
        <taxon>Araneomorphae</taxon>
        <taxon>Entelegynae</taxon>
        <taxon>Araneoidea</taxon>
        <taxon>Linyphiidae</taxon>
        <taxon>Erigoninae</taxon>
        <taxon>Oedothorax</taxon>
    </lineage>
</organism>
<dbReference type="Pfam" id="PF06607">
    <property type="entry name" value="Prokineticin"/>
    <property type="match status" value="1"/>
</dbReference>
<keyword evidence="4" id="KW-0732">Signal</keyword>
<dbReference type="Gene3D" id="2.10.80.10">
    <property type="entry name" value="Lipase, subunit A"/>
    <property type="match status" value="1"/>
</dbReference>
<name>A0AAV6U571_9ARAC</name>
<keyword evidence="2" id="KW-0964">Secreted</keyword>
<feature type="signal peptide" evidence="4">
    <location>
        <begin position="1"/>
        <end position="21"/>
    </location>
</feature>
<reference evidence="6 7" key="1">
    <citation type="journal article" date="2022" name="Nat. Ecol. Evol.">
        <title>A masculinizing supergene underlies an exaggerated male reproductive morph in a spider.</title>
        <authorList>
            <person name="Hendrickx F."/>
            <person name="De Corte Z."/>
            <person name="Sonet G."/>
            <person name="Van Belleghem S.M."/>
            <person name="Kostlbacher S."/>
            <person name="Vangestel C."/>
        </authorList>
    </citation>
    <scope>NUCLEOTIDE SEQUENCE [LARGE SCALE GENOMIC DNA]</scope>
    <source>
        <strain evidence="6">W744_W776</strain>
    </source>
</reference>
<evidence type="ECO:0000256" key="4">
    <source>
        <dbReference type="SAM" id="SignalP"/>
    </source>
</evidence>